<sequence length="237" mass="26127">MAEGNLAPSSTSMQSAGLSPKRARAKNRSVQFAMDPSMQESLHQEQRNSHSACNSREDLRSNSSAVHGIGYRSDGEDLDGSPISVLRPSDSPPDLEIYEVGLGMLRQHTIYAIKFCLPAGQLQTGDVEIVRSSVVVTADTPQFERTAELDVMNITYLKSEAAYQMDLKFTTTRCSHVSESYALRSTADPDNCIYFILRCNALGRGAGTPSLRLGIHRLGHTTDYEDSDEKTEWQGFD</sequence>
<evidence type="ECO:0000256" key="1">
    <source>
        <dbReference type="ARBA" id="ARBA00035018"/>
    </source>
</evidence>
<accession>A0A0X3NX38</accession>
<protein>
    <recommendedName>
        <fullName evidence="2">Adipose-secreted signaling protein</fullName>
    </recommendedName>
</protein>
<reference evidence="4" key="1">
    <citation type="submission" date="2016-01" db="EMBL/GenBank/DDBJ databases">
        <title>Reference transcriptome for the parasite Schistocephalus solidus: insights into the molecular evolution of parasitism.</title>
        <authorList>
            <person name="Hebert F.O."/>
            <person name="Grambauer S."/>
            <person name="Barber I."/>
            <person name="Landry C.R."/>
            <person name="Aubin-Horth N."/>
        </authorList>
    </citation>
    <scope>NUCLEOTIDE SEQUENCE</scope>
</reference>
<dbReference type="InterPro" id="IPR026794">
    <property type="entry name" value="ADISSP"/>
</dbReference>
<evidence type="ECO:0000313" key="4">
    <source>
        <dbReference type="EMBL" id="JAP43923.1"/>
    </source>
</evidence>
<evidence type="ECO:0000256" key="2">
    <source>
        <dbReference type="ARBA" id="ARBA00035300"/>
    </source>
</evidence>
<organism evidence="4">
    <name type="scientific">Schistocephalus solidus</name>
    <name type="common">Tapeworm</name>
    <dbReference type="NCBI Taxonomy" id="70667"/>
    <lineage>
        <taxon>Eukaryota</taxon>
        <taxon>Metazoa</taxon>
        <taxon>Spiralia</taxon>
        <taxon>Lophotrochozoa</taxon>
        <taxon>Platyhelminthes</taxon>
        <taxon>Cestoda</taxon>
        <taxon>Eucestoda</taxon>
        <taxon>Diphyllobothriidea</taxon>
        <taxon>Diphyllobothriidae</taxon>
        <taxon>Schistocephalus</taxon>
    </lineage>
</organism>
<evidence type="ECO:0000256" key="3">
    <source>
        <dbReference type="SAM" id="MobiDB-lite"/>
    </source>
</evidence>
<gene>
    <name evidence="4" type="primary">CT027</name>
    <name evidence="4" type="ORF">TR127356</name>
</gene>
<proteinExistence type="inferred from homology"/>
<comment type="similarity">
    <text evidence="1">Belongs to the ADISSP family.</text>
</comment>
<dbReference type="Pfam" id="PF15006">
    <property type="entry name" value="DUF4517"/>
    <property type="match status" value="1"/>
</dbReference>
<feature type="region of interest" description="Disordered" evidence="3">
    <location>
        <begin position="1"/>
        <end position="90"/>
    </location>
</feature>
<dbReference type="PANTHER" id="PTHR13287">
    <property type="entry name" value="ADIPOSE-SECRETED SIGNALING PROTEIN"/>
    <property type="match status" value="1"/>
</dbReference>
<dbReference type="AlphaFoldDB" id="A0A0X3NX38"/>
<dbReference type="PANTHER" id="PTHR13287:SF2">
    <property type="entry name" value="ADIPOSE-SECRETED SIGNALING PROTEIN"/>
    <property type="match status" value="1"/>
</dbReference>
<feature type="compositionally biased region" description="Polar residues" evidence="3">
    <location>
        <begin position="7"/>
        <end position="17"/>
    </location>
</feature>
<dbReference type="EMBL" id="GEEE01019302">
    <property type="protein sequence ID" value="JAP43923.1"/>
    <property type="molecule type" value="Transcribed_RNA"/>
</dbReference>
<name>A0A0X3NX38_SCHSO</name>